<proteinExistence type="predicted"/>
<protein>
    <submittedName>
        <fullName evidence="2">Uncharacterized protein</fullName>
    </submittedName>
</protein>
<keyword evidence="1" id="KW-1133">Transmembrane helix</keyword>
<evidence type="ECO:0000313" key="3">
    <source>
        <dbReference type="Proteomes" id="UP000013520"/>
    </source>
</evidence>
<sequence>MDNWTPFYIFMGVMAVIGLIAGIFANSIKKAMADLEYFSTGKVTDHHQYIPYD</sequence>
<dbReference type="HOGENOM" id="CLU_3060847_0_0_9"/>
<evidence type="ECO:0000313" key="2">
    <source>
        <dbReference type="EMBL" id="AGL03116.1"/>
    </source>
</evidence>
<accession>R4KU33</accession>
<evidence type="ECO:0000256" key="1">
    <source>
        <dbReference type="SAM" id="Phobius"/>
    </source>
</evidence>
<feature type="transmembrane region" description="Helical" evidence="1">
    <location>
        <begin position="6"/>
        <end position="25"/>
    </location>
</feature>
<dbReference type="STRING" id="767817.Desgi_3794"/>
<reference evidence="2 3" key="1">
    <citation type="submission" date="2012-01" db="EMBL/GenBank/DDBJ databases">
        <title>Complete sequence of Desulfotomaculum gibsoniae DSM 7213.</title>
        <authorList>
            <consortium name="US DOE Joint Genome Institute"/>
            <person name="Lucas S."/>
            <person name="Han J."/>
            <person name="Lapidus A."/>
            <person name="Cheng J.-F."/>
            <person name="Goodwin L."/>
            <person name="Pitluck S."/>
            <person name="Peters L."/>
            <person name="Ovchinnikova G."/>
            <person name="Teshima H."/>
            <person name="Detter J.C."/>
            <person name="Han C."/>
            <person name="Tapia R."/>
            <person name="Land M."/>
            <person name="Hauser L."/>
            <person name="Kyrpides N."/>
            <person name="Ivanova N."/>
            <person name="Pagani I."/>
            <person name="Parshina S."/>
            <person name="Plugge C."/>
            <person name="Muyzer G."/>
            <person name="Kuever J."/>
            <person name="Ivanova A."/>
            <person name="Nazina T."/>
            <person name="Klenk H.-P."/>
            <person name="Brambilla E."/>
            <person name="Spring S."/>
            <person name="Stams A.F."/>
            <person name="Woyke T."/>
        </authorList>
    </citation>
    <scope>NUCLEOTIDE SEQUENCE [LARGE SCALE GENOMIC DNA]</scope>
    <source>
        <strain evidence="2 3">DSM 7213</strain>
    </source>
</reference>
<dbReference type="Proteomes" id="UP000013520">
    <property type="component" value="Chromosome"/>
</dbReference>
<name>R4KU33_9FIRM</name>
<keyword evidence="1" id="KW-0472">Membrane</keyword>
<dbReference type="EMBL" id="CP003273">
    <property type="protein sequence ID" value="AGL03116.1"/>
    <property type="molecule type" value="Genomic_DNA"/>
</dbReference>
<keyword evidence="3" id="KW-1185">Reference proteome</keyword>
<dbReference type="RefSeq" id="WP_006520505.1">
    <property type="nucleotide sequence ID" value="NC_021184.1"/>
</dbReference>
<dbReference type="AlphaFoldDB" id="R4KU33"/>
<keyword evidence="1" id="KW-0812">Transmembrane</keyword>
<gene>
    <name evidence="2" type="ORF">Desgi_3794</name>
</gene>
<dbReference type="KEGG" id="dgi:Desgi_3794"/>
<organism evidence="2 3">
    <name type="scientific">Desulfoscipio gibsoniae DSM 7213</name>
    <dbReference type="NCBI Taxonomy" id="767817"/>
    <lineage>
        <taxon>Bacteria</taxon>
        <taxon>Bacillati</taxon>
        <taxon>Bacillota</taxon>
        <taxon>Clostridia</taxon>
        <taxon>Eubacteriales</taxon>
        <taxon>Desulfallaceae</taxon>
        <taxon>Desulfoscipio</taxon>
    </lineage>
</organism>
<dbReference type="OrthoDB" id="9901242at2"/>